<dbReference type="CDD" id="cd00299">
    <property type="entry name" value="GST_C_family"/>
    <property type="match status" value="1"/>
</dbReference>
<reference evidence="2 3" key="1">
    <citation type="journal article" date="2009" name="Science">
        <title>Green evolution and dynamic adaptations revealed by genomes of the marine picoeukaryotes Micromonas.</title>
        <authorList>
            <person name="Worden A.Z."/>
            <person name="Lee J.H."/>
            <person name="Mock T."/>
            <person name="Rouze P."/>
            <person name="Simmons M.P."/>
            <person name="Aerts A.L."/>
            <person name="Allen A.E."/>
            <person name="Cuvelier M.L."/>
            <person name="Derelle E."/>
            <person name="Everett M.V."/>
            <person name="Foulon E."/>
            <person name="Grimwood J."/>
            <person name="Gundlach H."/>
            <person name="Henrissat B."/>
            <person name="Napoli C."/>
            <person name="McDonald S.M."/>
            <person name="Parker M.S."/>
            <person name="Rombauts S."/>
            <person name="Salamov A."/>
            <person name="Von Dassow P."/>
            <person name="Badger J.H."/>
            <person name="Coutinho P.M."/>
            <person name="Demir E."/>
            <person name="Dubchak I."/>
            <person name="Gentemann C."/>
            <person name="Eikrem W."/>
            <person name="Gready J.E."/>
            <person name="John U."/>
            <person name="Lanier W."/>
            <person name="Lindquist E.A."/>
            <person name="Lucas S."/>
            <person name="Mayer K.F."/>
            <person name="Moreau H."/>
            <person name="Not F."/>
            <person name="Otillar R."/>
            <person name="Panaud O."/>
            <person name="Pangilinan J."/>
            <person name="Paulsen I."/>
            <person name="Piegu B."/>
            <person name="Poliakov A."/>
            <person name="Robbens S."/>
            <person name="Schmutz J."/>
            <person name="Toulza E."/>
            <person name="Wyss T."/>
            <person name="Zelensky A."/>
            <person name="Zhou K."/>
            <person name="Armbrust E.V."/>
            <person name="Bhattacharya D."/>
            <person name="Goodenough U.W."/>
            <person name="Van de Peer Y."/>
            <person name="Grigoriev I.V."/>
        </authorList>
    </citation>
    <scope>NUCLEOTIDE SEQUENCE [LARGE SCALE GENOMIC DNA]</scope>
    <source>
        <strain evidence="2 3">CCMP1545</strain>
    </source>
</reference>
<dbReference type="SFLD" id="SFLDS00019">
    <property type="entry name" value="Glutathione_Transferase_(cytos"/>
    <property type="match status" value="1"/>
</dbReference>
<sequence>MATATLPAAPSWDELKSAAAGTETGMKIAAEEELRAKGEGPAHVKAKLRLFGAKEEDVRLTFYRDHAGWCPYCQKVWMMIEEKKIPCRIERINMRSYGDKPDWFLKKVPSGLLPVIELDGEMMTESLVIMQVLEREFPDIPMLPEGQFERANTLLRLERQLFSDWCGLVFRPSMPGPFGGGGRKTFEETFDKVDAALGEMDGPWFLGGDTPSIVDLQYVSHIERMNASCLYWKGMNLRGQERWANIEKWFLAFEERPSYKACKSDYYTHVMDIPPQYGPGYSDSGKEVEDAQRAIDGDTTWVLPVNLSANDLEPTPDSMNASDEAARHEAAYMLTANAKAITKFACRGKGEKGAKQFGAPLADPYAVPNLNYESKVDELLRVTASLLLDGTAEPSGGKTSQDGADVAKCLAYLRDRIGVPRDMSYPAAMQLRAHLNYVMDAV</sequence>
<dbReference type="GeneID" id="9683981"/>
<evidence type="ECO:0000313" key="2">
    <source>
        <dbReference type="EMBL" id="EEH56997.1"/>
    </source>
</evidence>
<dbReference type="InterPro" id="IPR036249">
    <property type="entry name" value="Thioredoxin-like_sf"/>
</dbReference>
<name>C1MRP1_MICPC</name>
<dbReference type="KEGG" id="mpp:MICPUCDRAFT_58175"/>
<accession>C1MRP1</accession>
<dbReference type="Pfam" id="PF13410">
    <property type="entry name" value="GST_C_2"/>
    <property type="match status" value="1"/>
</dbReference>
<dbReference type="Gene3D" id="1.20.1050.10">
    <property type="match status" value="1"/>
</dbReference>
<proteinExistence type="predicted"/>
<gene>
    <name evidence="2" type="ORF">MICPUCDRAFT_58175</name>
</gene>
<dbReference type="PROSITE" id="PS50404">
    <property type="entry name" value="GST_NTER"/>
    <property type="match status" value="1"/>
</dbReference>
<dbReference type="OrthoDB" id="4951845at2759"/>
<evidence type="ECO:0000313" key="3">
    <source>
        <dbReference type="Proteomes" id="UP000001876"/>
    </source>
</evidence>
<dbReference type="PANTHER" id="PTHR43968">
    <property type="match status" value="1"/>
</dbReference>
<dbReference type="Proteomes" id="UP000001876">
    <property type="component" value="Unassembled WGS sequence"/>
</dbReference>
<dbReference type="InterPro" id="IPR036282">
    <property type="entry name" value="Glutathione-S-Trfase_C_sf"/>
</dbReference>
<dbReference type="OMA" id="MSYPAAM"/>
<dbReference type="RefSeq" id="XP_003058542.1">
    <property type="nucleotide sequence ID" value="XM_003058496.1"/>
</dbReference>
<dbReference type="Gene3D" id="3.40.30.10">
    <property type="entry name" value="Glutaredoxin"/>
    <property type="match status" value="1"/>
</dbReference>
<dbReference type="EMBL" id="GG663739">
    <property type="protein sequence ID" value="EEH56997.1"/>
    <property type="molecule type" value="Genomic_DNA"/>
</dbReference>
<dbReference type="PANTHER" id="PTHR43968:SF14">
    <property type="entry name" value="GLUTATHIONE S-TRANSFERASE"/>
    <property type="match status" value="1"/>
</dbReference>
<dbReference type="AlphaFoldDB" id="C1MRP1"/>
<dbReference type="eggNOG" id="KOG1422">
    <property type="taxonomic scope" value="Eukaryota"/>
</dbReference>
<dbReference type="SUPFAM" id="SSF47616">
    <property type="entry name" value="GST C-terminal domain-like"/>
    <property type="match status" value="1"/>
</dbReference>
<dbReference type="InterPro" id="IPR004045">
    <property type="entry name" value="Glutathione_S-Trfase_N"/>
</dbReference>
<dbReference type="Pfam" id="PF13409">
    <property type="entry name" value="GST_N_2"/>
    <property type="match status" value="1"/>
</dbReference>
<dbReference type="SUPFAM" id="SSF52833">
    <property type="entry name" value="Thioredoxin-like"/>
    <property type="match status" value="1"/>
</dbReference>
<dbReference type="InterPro" id="IPR050983">
    <property type="entry name" value="GST_Omega/HSP26"/>
</dbReference>
<dbReference type="STRING" id="564608.C1MRP1"/>
<keyword evidence="3" id="KW-1185">Reference proteome</keyword>
<protein>
    <submittedName>
        <fullName evidence="2">Intracellular chloride channel family</fullName>
    </submittedName>
</protein>
<evidence type="ECO:0000259" key="1">
    <source>
        <dbReference type="PROSITE" id="PS50404"/>
    </source>
</evidence>
<dbReference type="InterPro" id="IPR040079">
    <property type="entry name" value="Glutathione_S-Trfase"/>
</dbReference>
<feature type="domain" description="GST N-terminal" evidence="1">
    <location>
        <begin position="60"/>
        <end position="141"/>
    </location>
</feature>
<dbReference type="CDD" id="cd00570">
    <property type="entry name" value="GST_N_family"/>
    <property type="match status" value="1"/>
</dbReference>
<organism evidence="3">
    <name type="scientific">Micromonas pusilla (strain CCMP1545)</name>
    <name type="common">Picoplanktonic green alga</name>
    <dbReference type="NCBI Taxonomy" id="564608"/>
    <lineage>
        <taxon>Eukaryota</taxon>
        <taxon>Viridiplantae</taxon>
        <taxon>Chlorophyta</taxon>
        <taxon>Mamiellophyceae</taxon>
        <taxon>Mamiellales</taxon>
        <taxon>Mamiellaceae</taxon>
        <taxon>Micromonas</taxon>
    </lineage>
</organism>
<dbReference type="GO" id="GO:0005737">
    <property type="term" value="C:cytoplasm"/>
    <property type="evidence" value="ECO:0007669"/>
    <property type="project" value="TreeGrafter"/>
</dbReference>